<evidence type="ECO:0000313" key="3">
    <source>
        <dbReference type="Proteomes" id="UP001335183"/>
    </source>
</evidence>
<dbReference type="InterPro" id="IPR037523">
    <property type="entry name" value="VOC_core"/>
</dbReference>
<dbReference type="EMBL" id="CP144918">
    <property type="protein sequence ID" value="WWA46185.1"/>
    <property type="molecule type" value="Genomic_DNA"/>
</dbReference>
<dbReference type="PANTHER" id="PTHR36437:SF2">
    <property type="entry name" value="GLYOXALASE_BLEOMYCIN RESISTANCE PROTEIN_DIOXYGENASE"/>
    <property type="match status" value="1"/>
</dbReference>
<feature type="domain" description="VOC" evidence="1">
    <location>
        <begin position="4"/>
        <end position="126"/>
    </location>
</feature>
<dbReference type="InterPro" id="IPR029068">
    <property type="entry name" value="Glyas_Bleomycin-R_OHBP_Dase"/>
</dbReference>
<dbReference type="PANTHER" id="PTHR36437">
    <property type="entry name" value="GLYOXALASE/BLEOMYCIN RESISTANCE PROTEIN/DIOXYGENASE"/>
    <property type="match status" value="1"/>
</dbReference>
<dbReference type="Pfam" id="PF00903">
    <property type="entry name" value="Glyoxalase"/>
    <property type="match status" value="1"/>
</dbReference>
<reference evidence="2 3" key="1">
    <citation type="submission" date="2024-02" db="EMBL/GenBank/DDBJ databases">
        <title>The whole genome sequence of five bacterial samples isolated from Abu Dhabi Sabkha-shore region.</title>
        <authorList>
            <person name="Sudalaimuthuasari N."/>
            <person name="Sarfraz B."/>
            <person name="Tuyisabe J.D."/>
            <person name="Mugisha Ntwali L.D.M."/>
            <person name="Ali A.I.A.A."/>
            <person name="Almansoori S.Z.A."/>
            <person name="Alajami H.S.A."/>
            <person name="Almeqbaali A.A.S."/>
            <person name="Kundu B."/>
            <person name="Saeed E.E."/>
            <person name="Sukumarinath V."/>
            <person name="Mishra A.K."/>
            <person name="Hazzouri K.M."/>
            <person name="Almaskari R."/>
            <person name="Sharma A.K."/>
            <person name="Amiri K.M.A."/>
        </authorList>
    </citation>
    <scope>NUCLEOTIDE SEQUENCE [LARGE SCALE GENOMIC DNA]</scope>
    <source>
        <strain evidence="3">kcgeb_sd</strain>
    </source>
</reference>
<keyword evidence="3" id="KW-1185">Reference proteome</keyword>
<protein>
    <submittedName>
        <fullName evidence="2">VOC family protein</fullName>
    </submittedName>
</protein>
<organism evidence="2 3">
    <name type="scientific">Pelagerythrobacter marensis</name>
    <dbReference type="NCBI Taxonomy" id="543877"/>
    <lineage>
        <taxon>Bacteria</taxon>
        <taxon>Pseudomonadati</taxon>
        <taxon>Pseudomonadota</taxon>
        <taxon>Alphaproteobacteria</taxon>
        <taxon>Sphingomonadales</taxon>
        <taxon>Erythrobacteraceae</taxon>
        <taxon>Pelagerythrobacter</taxon>
    </lineage>
</organism>
<dbReference type="PROSITE" id="PS51819">
    <property type="entry name" value="VOC"/>
    <property type="match status" value="1"/>
</dbReference>
<dbReference type="RefSeq" id="WP_338445087.1">
    <property type="nucleotide sequence ID" value="NZ_CP144918.1"/>
</dbReference>
<evidence type="ECO:0000313" key="2">
    <source>
        <dbReference type="EMBL" id="WWA46185.1"/>
    </source>
</evidence>
<sequence length="136" mass="15363">MPRRIALFSLLVPDYDEALAFFGNIGFRCLEDTDLGGAKRWVRIAPPSGETEILLARAANERQIAAIGEQGGGRVWLFLETEDFDADYRMMQAAGVQFEEAPRDEPYGRVAVWADPWGNRWDLIEFARPDRGGTDR</sequence>
<dbReference type="Gene3D" id="3.10.180.10">
    <property type="entry name" value="2,3-Dihydroxybiphenyl 1,2-Dioxygenase, domain 1"/>
    <property type="match status" value="1"/>
</dbReference>
<accession>A0ABZ2D758</accession>
<dbReference type="SUPFAM" id="SSF54593">
    <property type="entry name" value="Glyoxalase/Bleomycin resistance protein/Dihydroxybiphenyl dioxygenase"/>
    <property type="match status" value="1"/>
</dbReference>
<evidence type="ECO:0000259" key="1">
    <source>
        <dbReference type="PROSITE" id="PS51819"/>
    </source>
</evidence>
<dbReference type="Proteomes" id="UP001335183">
    <property type="component" value="Chromosome"/>
</dbReference>
<proteinExistence type="predicted"/>
<name>A0ABZ2D758_9SPHN</name>
<dbReference type="InterPro" id="IPR004360">
    <property type="entry name" value="Glyas_Fos-R_dOase_dom"/>
</dbReference>
<gene>
    <name evidence="2" type="ORF">V5F89_07755</name>
</gene>